<dbReference type="Proteomes" id="UP000323000">
    <property type="component" value="Chromosome 13"/>
</dbReference>
<dbReference type="PANTHER" id="PTHR34222">
    <property type="entry name" value="GAG_PRE-INTEGRS DOMAIN-CONTAINING PROTEIN"/>
    <property type="match status" value="1"/>
</dbReference>
<dbReference type="EMBL" id="VAHF01000013">
    <property type="protein sequence ID" value="TXG48410.1"/>
    <property type="molecule type" value="Genomic_DNA"/>
</dbReference>
<sequence length="115" mass="13110">MKCSDDSAILKKFIERDRIYDFLAGLNAEFDQVRIQILGREELPPLNEAISMVRAEESRGSLMLEPSTSEGSAMVSNSSKSRSLNPEQQPDLSKTSNRDTLWCTYCKKPRHTKER</sequence>
<comment type="caution">
    <text evidence="2">The sequence shown here is derived from an EMBL/GenBank/DDBJ whole genome shotgun (WGS) entry which is preliminary data.</text>
</comment>
<feature type="region of interest" description="Disordered" evidence="1">
    <location>
        <begin position="58"/>
        <end position="96"/>
    </location>
</feature>
<proteinExistence type="predicted"/>
<evidence type="ECO:0000313" key="3">
    <source>
        <dbReference type="Proteomes" id="UP000323000"/>
    </source>
</evidence>
<name>A0A5C7GUW3_9ROSI</name>
<keyword evidence="3" id="KW-1185">Reference proteome</keyword>
<evidence type="ECO:0000256" key="1">
    <source>
        <dbReference type="SAM" id="MobiDB-lite"/>
    </source>
</evidence>
<feature type="compositionally biased region" description="Polar residues" evidence="1">
    <location>
        <begin position="66"/>
        <end position="96"/>
    </location>
</feature>
<dbReference type="PANTHER" id="PTHR34222:SF37">
    <property type="entry name" value="RETROTRANSPOSON GAG DOMAIN-CONTAINING PROTEIN"/>
    <property type="match status" value="1"/>
</dbReference>
<protein>
    <submittedName>
        <fullName evidence="2">Uncharacterized protein</fullName>
    </submittedName>
</protein>
<accession>A0A5C7GUW3</accession>
<evidence type="ECO:0000313" key="2">
    <source>
        <dbReference type="EMBL" id="TXG48410.1"/>
    </source>
</evidence>
<organism evidence="2 3">
    <name type="scientific">Acer yangbiense</name>
    <dbReference type="NCBI Taxonomy" id="1000413"/>
    <lineage>
        <taxon>Eukaryota</taxon>
        <taxon>Viridiplantae</taxon>
        <taxon>Streptophyta</taxon>
        <taxon>Embryophyta</taxon>
        <taxon>Tracheophyta</taxon>
        <taxon>Spermatophyta</taxon>
        <taxon>Magnoliopsida</taxon>
        <taxon>eudicotyledons</taxon>
        <taxon>Gunneridae</taxon>
        <taxon>Pentapetalae</taxon>
        <taxon>rosids</taxon>
        <taxon>malvids</taxon>
        <taxon>Sapindales</taxon>
        <taxon>Sapindaceae</taxon>
        <taxon>Hippocastanoideae</taxon>
        <taxon>Acereae</taxon>
        <taxon>Acer</taxon>
    </lineage>
</organism>
<dbReference type="AlphaFoldDB" id="A0A5C7GUW3"/>
<reference evidence="3" key="1">
    <citation type="journal article" date="2019" name="Gigascience">
        <title>De novo genome assembly of the endangered Acer yangbiense, a plant species with extremely small populations endemic to Yunnan Province, China.</title>
        <authorList>
            <person name="Yang J."/>
            <person name="Wariss H.M."/>
            <person name="Tao L."/>
            <person name="Zhang R."/>
            <person name="Yun Q."/>
            <person name="Hollingsworth P."/>
            <person name="Dao Z."/>
            <person name="Luo G."/>
            <person name="Guo H."/>
            <person name="Ma Y."/>
            <person name="Sun W."/>
        </authorList>
    </citation>
    <scope>NUCLEOTIDE SEQUENCE [LARGE SCALE GENOMIC DNA]</scope>
    <source>
        <strain evidence="3">cv. Malutang</strain>
    </source>
</reference>
<dbReference type="OrthoDB" id="1734562at2759"/>
<gene>
    <name evidence="2" type="ORF">EZV62_027704</name>
</gene>